<reference evidence="2" key="1">
    <citation type="submission" date="2020-02" db="EMBL/GenBank/DDBJ databases">
        <authorList>
            <person name="Meier V. D."/>
        </authorList>
    </citation>
    <scope>NUCLEOTIDE SEQUENCE</scope>
    <source>
        <strain evidence="2">AVDCRST_MAG56</strain>
    </source>
</reference>
<feature type="region of interest" description="Disordered" evidence="1">
    <location>
        <begin position="80"/>
        <end position="108"/>
    </location>
</feature>
<proteinExistence type="predicted"/>
<dbReference type="EMBL" id="CADCTQ010000449">
    <property type="protein sequence ID" value="CAA9301054.1"/>
    <property type="molecule type" value="Genomic_DNA"/>
</dbReference>
<organism evidence="2">
    <name type="scientific">uncultured Cytophagales bacterium</name>
    <dbReference type="NCBI Taxonomy" id="158755"/>
    <lineage>
        <taxon>Bacteria</taxon>
        <taxon>Pseudomonadati</taxon>
        <taxon>Bacteroidota</taxon>
        <taxon>Sphingobacteriia</taxon>
        <taxon>Sphingobacteriales</taxon>
        <taxon>environmental samples</taxon>
    </lineage>
</organism>
<dbReference type="AlphaFoldDB" id="A0A6J4KB36"/>
<protein>
    <submittedName>
        <fullName evidence="2">Uncharacterized protein</fullName>
    </submittedName>
</protein>
<name>A0A6J4KB36_9SPHI</name>
<evidence type="ECO:0000313" key="2">
    <source>
        <dbReference type="EMBL" id="CAA9301054.1"/>
    </source>
</evidence>
<evidence type="ECO:0000256" key="1">
    <source>
        <dbReference type="SAM" id="MobiDB-lite"/>
    </source>
</evidence>
<gene>
    <name evidence="2" type="ORF">AVDCRST_MAG56-5426</name>
</gene>
<accession>A0A6J4KB36</accession>
<sequence>MHSIKPLFLCLLGWALAHPGSVLGQQREHPAPAPSPQLHLRTLRPDSAALARSNLDRMPILKPDLSKLAKMPTMRVDSLHHFPMPTLRDPRPGPSLFEKRYPSGKPGK</sequence>